<evidence type="ECO:0000313" key="2">
    <source>
        <dbReference type="EMBL" id="RDH43860.1"/>
    </source>
</evidence>
<dbReference type="Proteomes" id="UP000257039">
    <property type="component" value="Unassembled WGS sequence"/>
</dbReference>
<feature type="chain" id="PRO_5020674993" description="DUF3108 domain-containing protein" evidence="1">
    <location>
        <begin position="22"/>
        <end position="243"/>
    </location>
</feature>
<organism evidence="2 3">
    <name type="scientific">Zooshikella ganghwensis</name>
    <dbReference type="NCBI Taxonomy" id="202772"/>
    <lineage>
        <taxon>Bacteria</taxon>
        <taxon>Pseudomonadati</taxon>
        <taxon>Pseudomonadota</taxon>
        <taxon>Gammaproteobacteria</taxon>
        <taxon>Oceanospirillales</taxon>
        <taxon>Zooshikellaceae</taxon>
        <taxon>Zooshikella</taxon>
    </lineage>
</organism>
<protein>
    <recommendedName>
        <fullName evidence="4">DUF3108 domain-containing protein</fullName>
    </recommendedName>
</protein>
<proteinExistence type="predicted"/>
<evidence type="ECO:0000313" key="3">
    <source>
        <dbReference type="Proteomes" id="UP000257039"/>
    </source>
</evidence>
<sequence>MAGMKYSLTILLLLTAFPLSAATIIEAIGKAYDLKSGQPVYIETHIIQINKPTKINKLIVAMPLSDQVTYASPDGKVFATKTVDYGTTPLTPKVVFNNLKFNQRESVFIQSNNVVILHEEDNQRQQHQLPLKSDLVIDAGFDTFIRKHWASLLANKTHRFEFLSISETSTYAFKVKKSNEDTKTVAFTMTLDSFIGGLFIDPIIITYEKKEHKLLTYQGLTNIPKDKDSNFSAKIIYTYKEKP</sequence>
<feature type="signal peptide" evidence="1">
    <location>
        <begin position="1"/>
        <end position="21"/>
    </location>
</feature>
<dbReference type="EMBL" id="NDXW01000001">
    <property type="protein sequence ID" value="RDH43860.1"/>
    <property type="molecule type" value="Genomic_DNA"/>
</dbReference>
<comment type="caution">
    <text evidence="2">The sequence shown here is derived from an EMBL/GenBank/DDBJ whole genome shotgun (WGS) entry which is preliminary data.</text>
</comment>
<keyword evidence="3" id="KW-1185">Reference proteome</keyword>
<name>A0A4P9VP03_9GAMM</name>
<reference evidence="2 3" key="1">
    <citation type="submission" date="2017-04" db="EMBL/GenBank/DDBJ databases">
        <title>Draft genome sequence of Zooshikella ganghwensis VG4 isolated from Red Sea sediments.</title>
        <authorList>
            <person name="Rehman Z."/>
            <person name="Alam I."/>
            <person name="Kamau A."/>
            <person name="Bajic V."/>
            <person name="Leiknes T."/>
        </authorList>
    </citation>
    <scope>NUCLEOTIDE SEQUENCE [LARGE SCALE GENOMIC DNA]</scope>
    <source>
        <strain evidence="2 3">VG4</strain>
    </source>
</reference>
<gene>
    <name evidence="2" type="ORF">B9G39_10620</name>
</gene>
<evidence type="ECO:0008006" key="4">
    <source>
        <dbReference type="Google" id="ProtNLM"/>
    </source>
</evidence>
<accession>A0A4P9VP03</accession>
<evidence type="ECO:0000256" key="1">
    <source>
        <dbReference type="SAM" id="SignalP"/>
    </source>
</evidence>
<dbReference type="RefSeq" id="WP_094787097.1">
    <property type="nucleotide sequence ID" value="NZ_NDXW01000001.1"/>
</dbReference>
<keyword evidence="1" id="KW-0732">Signal</keyword>
<dbReference type="AlphaFoldDB" id="A0A4P9VP03"/>